<feature type="compositionally biased region" description="Polar residues" evidence="1">
    <location>
        <begin position="1282"/>
        <end position="1292"/>
    </location>
</feature>
<reference evidence="3" key="1">
    <citation type="journal article" date="2013" name="Genome Announc.">
        <title>Draft genome sequence of the basidiomycetous yeast-like fungus Pseudozyma hubeiensis SY62, which produces an abundant amount of the biosurfactant mannosylerythritol lipids.</title>
        <authorList>
            <person name="Konishi M."/>
            <person name="Hatada Y."/>
            <person name="Horiuchi J."/>
        </authorList>
    </citation>
    <scope>NUCLEOTIDE SEQUENCE [LARGE SCALE GENOMIC DNA]</scope>
    <source>
        <strain evidence="3">SY62</strain>
    </source>
</reference>
<feature type="compositionally biased region" description="Polar residues" evidence="1">
    <location>
        <begin position="709"/>
        <end position="719"/>
    </location>
</feature>
<dbReference type="InterPro" id="IPR023393">
    <property type="entry name" value="START-like_dom_sf"/>
</dbReference>
<feature type="compositionally biased region" description="Low complexity" evidence="1">
    <location>
        <begin position="1025"/>
        <end position="1036"/>
    </location>
</feature>
<dbReference type="InterPro" id="IPR051213">
    <property type="entry name" value="START_lipid_transfer"/>
</dbReference>
<keyword evidence="3" id="KW-1185">Reference proteome</keyword>
<dbReference type="Proteomes" id="UP000014071">
    <property type="component" value="Unassembled WGS sequence"/>
</dbReference>
<feature type="region of interest" description="Disordered" evidence="1">
    <location>
        <begin position="899"/>
        <end position="977"/>
    </location>
</feature>
<dbReference type="HOGENOM" id="CLU_005769_0_0_1"/>
<dbReference type="eggNOG" id="ENOG502SBA0">
    <property type="taxonomic scope" value="Eukaryota"/>
</dbReference>
<evidence type="ECO:0000313" key="2">
    <source>
        <dbReference type="EMBL" id="GAC99350.1"/>
    </source>
</evidence>
<dbReference type="OrthoDB" id="333905at2759"/>
<feature type="compositionally biased region" description="Low complexity" evidence="1">
    <location>
        <begin position="306"/>
        <end position="327"/>
    </location>
</feature>
<protein>
    <recommendedName>
        <fullName evidence="4">START domain-containing protein</fullName>
    </recommendedName>
</protein>
<feature type="region of interest" description="Disordered" evidence="1">
    <location>
        <begin position="697"/>
        <end position="726"/>
    </location>
</feature>
<feature type="compositionally biased region" description="Low complexity" evidence="1">
    <location>
        <begin position="750"/>
        <end position="761"/>
    </location>
</feature>
<dbReference type="PANTHER" id="PTHR19308:SF14">
    <property type="entry name" value="START DOMAIN-CONTAINING PROTEIN"/>
    <property type="match status" value="1"/>
</dbReference>
<evidence type="ECO:0000313" key="3">
    <source>
        <dbReference type="Proteomes" id="UP000014071"/>
    </source>
</evidence>
<dbReference type="GeneID" id="24112216"/>
<feature type="region of interest" description="Disordered" evidence="1">
    <location>
        <begin position="747"/>
        <end position="791"/>
    </location>
</feature>
<feature type="compositionally biased region" description="Low complexity" evidence="1">
    <location>
        <begin position="1223"/>
        <end position="1240"/>
    </location>
</feature>
<feature type="region of interest" description="Disordered" evidence="1">
    <location>
        <begin position="171"/>
        <end position="190"/>
    </location>
</feature>
<feature type="region of interest" description="Disordered" evidence="1">
    <location>
        <begin position="1"/>
        <end position="43"/>
    </location>
</feature>
<sequence>MPAFSRSAKTAVASATPIAAGPQKTQPVPLTAEDPKDDSSSTANLTRQSLHVLHQFLAYADPEAASLLPLSDNDATSSSIPTELDQIEPEIPIPEWNVLYTTTAPPATPGGFASSITVRSHPDPSRYLFSVQSTLPGVTARQFWSLMASAENRKLWDNTVEEGAVKRWLSKEAQTRSNDSSTTSSPSETARAVAARVEVLRFGSIFMVAKARDMVLLSVDARLPSQPSKPGSAGPLRLVSTSQSIVDPSLPPRKGYTRFELKTGGFMVEDLGDDGVPDDYIQTSTSDLGKSPSSATSTKGSHFRKGLLALSRRGRSNSSSSSGSRLLAQTSDSADPSAAYVPIRDPRGPAVCITQVSDLGEMAAWVPASVIKMVASTLVPRSIASVAKVAKTMQVSPALYREFDERHSTDADAVADNLGQASGTWYRHRTLPAVVGRGILRKTGPTQEANPPVPVATDLSAPQHAGSVRLSDVPETPITPVKGSFAPTNSEIIAQANTQTNEEAQRQILAQTQAPAQPKSPLPPRTSSLPGTPVLDRTALAFPGSPNKPTSPSSPLARPAMLLDLQSLAPPSFGDRGMRKSQGTASPASPGMFTSTDSDTGFDDHMAHSTSSLTSSAMLSPIKMKKRFVGLTPSEGTETVPGSVAASDFEEAGRGDYLSKGRSSEQPIYGLAQHQFKRATLNLAPGDRQEVLQSVDSQLDEEDEGDITLRQNGPASPSSVALAMSPAEKRSRLLSNEYFAAHIDGVRHTGQQGSDGSSGDSYGRQGAGKPKHAPEPGKDRQHRQAAPELDRKMRRLSSALYAEMERRQNSQSGFSPRSFQSTKQLPNIDVHQEELLPSQQSSDLVALLADALTESMPFMSAEDVQVKEQVRRVSAMLLAGSDALALSLAPGARDSLGLQLDGLSTPSELSEPPTPRSSGGFESLHGQTANAKGRGKAKEARAKYPDSLSARPRKSPKATQQADRRSRKISVDSGSRSISVSAARADAVAVTESVISVSRGSNGVAAAASTEQQSTTSSGFTNPASSNGSSHVVPSSADTSLLNSSADLAATPAGGGIDAAVSSTKAVDTLRELERTSRRSVRAVKRNLVTSAPIGMHSGGARGGTNARDSGYGARLLSGLAYYSGYSWYYSPAAITTEGQRHSPAGSTAIAPTSPAGAVSIAGGTGGGLHRPISTRSTTSIGPRIPSQHSLGRRKTRANYKLENNAKLHPFPGSLGKRSGQVGAQQSASITTTATGSSHAGEVDKSRTAALPPPITGFGVGRMRRYPSSGVPADVERRRMSKTGTVAQNSDIAASPEHQQQQQQHSMDEADEDDSWEDEGGASPYTHLKPQTTSGVSVKV</sequence>
<feature type="region of interest" description="Disordered" evidence="1">
    <location>
        <begin position="273"/>
        <end position="341"/>
    </location>
</feature>
<feature type="region of interest" description="Disordered" evidence="1">
    <location>
        <begin position="1173"/>
        <end position="1340"/>
    </location>
</feature>
<dbReference type="Gene3D" id="3.30.530.20">
    <property type="match status" value="1"/>
</dbReference>
<feature type="compositionally biased region" description="Acidic residues" evidence="1">
    <location>
        <begin position="1309"/>
        <end position="1320"/>
    </location>
</feature>
<feature type="region of interest" description="Disordered" evidence="1">
    <location>
        <begin position="512"/>
        <end position="614"/>
    </location>
</feature>
<name>R9PMN7_PSEHS</name>
<feature type="region of interest" description="Disordered" evidence="1">
    <location>
        <begin position="1006"/>
        <end position="1038"/>
    </location>
</feature>
<feature type="compositionally biased region" description="Polar residues" evidence="1">
    <location>
        <begin position="281"/>
        <end position="300"/>
    </location>
</feature>
<proteinExistence type="predicted"/>
<evidence type="ECO:0008006" key="4">
    <source>
        <dbReference type="Google" id="ProtNLM"/>
    </source>
</evidence>
<dbReference type="EMBL" id="DF238831">
    <property type="protein sequence ID" value="GAC99350.1"/>
    <property type="molecule type" value="Genomic_DNA"/>
</dbReference>
<feature type="compositionally biased region" description="Low complexity" evidence="1">
    <location>
        <begin position="1006"/>
        <end position="1018"/>
    </location>
</feature>
<organism evidence="2 3">
    <name type="scientific">Pseudozyma hubeiensis (strain SY62)</name>
    <name type="common">Yeast</name>
    <dbReference type="NCBI Taxonomy" id="1305764"/>
    <lineage>
        <taxon>Eukaryota</taxon>
        <taxon>Fungi</taxon>
        <taxon>Dikarya</taxon>
        <taxon>Basidiomycota</taxon>
        <taxon>Ustilaginomycotina</taxon>
        <taxon>Ustilaginomycetes</taxon>
        <taxon>Ustilaginales</taxon>
        <taxon>Ustilaginaceae</taxon>
        <taxon>Pseudozyma</taxon>
    </lineage>
</organism>
<feature type="compositionally biased region" description="Polar residues" evidence="1">
    <location>
        <begin position="1329"/>
        <end position="1340"/>
    </location>
</feature>
<accession>R9PMN7</accession>
<gene>
    <name evidence="2" type="ORF">PHSY_006951</name>
</gene>
<feature type="region of interest" description="Disordered" evidence="1">
    <location>
        <begin position="225"/>
        <end position="251"/>
    </location>
</feature>
<dbReference type="RefSeq" id="XP_012192937.1">
    <property type="nucleotide sequence ID" value="XM_012337547.1"/>
</dbReference>
<dbReference type="SUPFAM" id="SSF55961">
    <property type="entry name" value="Bet v1-like"/>
    <property type="match status" value="1"/>
</dbReference>
<dbReference type="PANTHER" id="PTHR19308">
    <property type="entry name" value="PHOSPHATIDYLCHOLINE TRANSFER PROTEIN"/>
    <property type="match status" value="1"/>
</dbReference>
<evidence type="ECO:0000256" key="1">
    <source>
        <dbReference type="SAM" id="MobiDB-lite"/>
    </source>
</evidence>
<feature type="compositionally biased region" description="Low complexity" evidence="1">
    <location>
        <begin position="175"/>
        <end position="190"/>
    </location>
</feature>